<comment type="similarity">
    <text evidence="5">Belongs to the protein N5-glutamine methyltransferase family. PrmC subfamily.</text>
</comment>
<gene>
    <name evidence="5 8" type="primary">prmC</name>
    <name evidence="8" type="ORF">ERS852526_02362</name>
</gene>
<dbReference type="GO" id="GO:0003676">
    <property type="term" value="F:nucleic acid binding"/>
    <property type="evidence" value="ECO:0007669"/>
    <property type="project" value="InterPro"/>
</dbReference>
<keyword evidence="2 5" id="KW-0808">Transferase</keyword>
<dbReference type="NCBIfam" id="TIGR03534">
    <property type="entry name" value="RF_mod_PrmC"/>
    <property type="match status" value="1"/>
</dbReference>
<dbReference type="InterPro" id="IPR007848">
    <property type="entry name" value="Small_mtfrase_dom"/>
</dbReference>
<comment type="caution">
    <text evidence="5">Lacks conserved residue(s) required for the propagation of feature annotation.</text>
</comment>
<dbReference type="EMBL" id="CZAY01000018">
    <property type="protein sequence ID" value="CUP93854.1"/>
    <property type="molecule type" value="Genomic_DNA"/>
</dbReference>
<dbReference type="OrthoDB" id="9800643at2"/>
<evidence type="ECO:0000256" key="2">
    <source>
        <dbReference type="ARBA" id="ARBA00022679"/>
    </source>
</evidence>
<sequence length="287" mass="32669">MNGTIFTLRNLYRDGTICLEKAGIPDAKLDAWYLLEYETKISRAMFLADPDKEVEKDKAEHYRKDIETRAQRIPLQHITGEQEFMGLDFKVNEHVLIPRQDTETLVEEALKKIRPGMQILDMCTGSGCILESILKFAERKGICVSGTGCDISEEALKVAKENDSRLQTGAVFIQGDLFENIAETYDMIVSNPPYIRTEEISSLEDEVKLHDPWIALDGKTDGLYFYRLIVKESVKHIKKGGYLLFETGFDQGKDVSALLEEQGYEEIQVKKDLAGLDRVVMGRYNKE</sequence>
<proteinExistence type="inferred from homology"/>
<dbReference type="NCBIfam" id="TIGR00536">
    <property type="entry name" value="hemK_fam"/>
    <property type="match status" value="1"/>
</dbReference>
<dbReference type="InterPro" id="IPR029063">
    <property type="entry name" value="SAM-dependent_MTases_sf"/>
</dbReference>
<protein>
    <recommendedName>
        <fullName evidence="5">Release factor glutamine methyltransferase</fullName>
        <shortName evidence="5">RF MTase</shortName>
        <ecNumber evidence="5">2.1.1.297</ecNumber>
    </recommendedName>
    <alternativeName>
        <fullName evidence="5">N5-glutamine methyltransferase PrmC</fullName>
    </alternativeName>
    <alternativeName>
        <fullName evidence="5">Protein-(glutamine-N5) MTase PrmC</fullName>
    </alternativeName>
    <alternativeName>
        <fullName evidence="5">Protein-glutamine N-methyltransferase PrmC</fullName>
    </alternativeName>
</protein>
<dbReference type="EC" id="2.1.1.297" evidence="5"/>
<name>A0A174S7H8_9FIRM</name>
<dbReference type="InterPro" id="IPR004556">
    <property type="entry name" value="HemK-like"/>
</dbReference>
<evidence type="ECO:0000313" key="9">
    <source>
        <dbReference type="Proteomes" id="UP000095485"/>
    </source>
</evidence>
<dbReference type="HAMAP" id="MF_02126">
    <property type="entry name" value="RF_methyltr_PrmC"/>
    <property type="match status" value="1"/>
</dbReference>
<evidence type="ECO:0000256" key="3">
    <source>
        <dbReference type="ARBA" id="ARBA00022691"/>
    </source>
</evidence>
<dbReference type="RefSeq" id="WP_055284048.1">
    <property type="nucleotide sequence ID" value="NZ_CZAY01000018.1"/>
</dbReference>
<dbReference type="GeneID" id="96229642"/>
<dbReference type="InterPro" id="IPR040758">
    <property type="entry name" value="PrmC_N"/>
</dbReference>
<dbReference type="Gene3D" id="3.40.50.150">
    <property type="entry name" value="Vaccinia Virus protein VP39"/>
    <property type="match status" value="1"/>
</dbReference>
<dbReference type="GO" id="GO:0032259">
    <property type="term" value="P:methylation"/>
    <property type="evidence" value="ECO:0007669"/>
    <property type="project" value="UniProtKB-KW"/>
</dbReference>
<dbReference type="Pfam" id="PF05175">
    <property type="entry name" value="MTS"/>
    <property type="match status" value="1"/>
</dbReference>
<dbReference type="InterPro" id="IPR019874">
    <property type="entry name" value="RF_methyltr_PrmC"/>
</dbReference>
<dbReference type="PANTHER" id="PTHR18895:SF74">
    <property type="entry name" value="MTRF1L RELEASE FACTOR GLUTAMINE METHYLTRANSFERASE"/>
    <property type="match status" value="1"/>
</dbReference>
<dbReference type="Proteomes" id="UP000095485">
    <property type="component" value="Unassembled WGS sequence"/>
</dbReference>
<evidence type="ECO:0000256" key="4">
    <source>
        <dbReference type="ARBA" id="ARBA00048391"/>
    </source>
</evidence>
<organism evidence="8 9">
    <name type="scientific">Dorea longicatena</name>
    <dbReference type="NCBI Taxonomy" id="88431"/>
    <lineage>
        <taxon>Bacteria</taxon>
        <taxon>Bacillati</taxon>
        <taxon>Bacillota</taxon>
        <taxon>Clostridia</taxon>
        <taxon>Lachnospirales</taxon>
        <taxon>Lachnospiraceae</taxon>
        <taxon>Dorea</taxon>
    </lineage>
</organism>
<dbReference type="SUPFAM" id="SSF53335">
    <property type="entry name" value="S-adenosyl-L-methionine-dependent methyltransferases"/>
    <property type="match status" value="1"/>
</dbReference>
<feature type="domain" description="Release factor glutamine methyltransferase N-terminal" evidence="7">
    <location>
        <begin position="11"/>
        <end position="80"/>
    </location>
</feature>
<evidence type="ECO:0000313" key="8">
    <source>
        <dbReference type="EMBL" id="CUP93854.1"/>
    </source>
</evidence>
<dbReference type="CDD" id="cd02440">
    <property type="entry name" value="AdoMet_MTases"/>
    <property type="match status" value="1"/>
</dbReference>
<keyword evidence="1 5" id="KW-0489">Methyltransferase</keyword>
<evidence type="ECO:0000256" key="1">
    <source>
        <dbReference type="ARBA" id="ARBA00022603"/>
    </source>
</evidence>
<feature type="binding site" evidence="5">
    <location>
        <begin position="191"/>
        <end position="194"/>
    </location>
    <ligand>
        <name>substrate</name>
    </ligand>
</feature>
<dbReference type="PANTHER" id="PTHR18895">
    <property type="entry name" value="HEMK METHYLTRANSFERASE"/>
    <property type="match status" value="1"/>
</dbReference>
<comment type="catalytic activity">
    <reaction evidence="4 5">
        <text>L-glutaminyl-[peptide chain release factor] + S-adenosyl-L-methionine = N(5)-methyl-L-glutaminyl-[peptide chain release factor] + S-adenosyl-L-homocysteine + H(+)</text>
        <dbReference type="Rhea" id="RHEA:42896"/>
        <dbReference type="Rhea" id="RHEA-COMP:10271"/>
        <dbReference type="Rhea" id="RHEA-COMP:10272"/>
        <dbReference type="ChEBI" id="CHEBI:15378"/>
        <dbReference type="ChEBI" id="CHEBI:30011"/>
        <dbReference type="ChEBI" id="CHEBI:57856"/>
        <dbReference type="ChEBI" id="CHEBI:59789"/>
        <dbReference type="ChEBI" id="CHEBI:61891"/>
        <dbReference type="EC" id="2.1.1.297"/>
    </reaction>
</comment>
<evidence type="ECO:0000259" key="6">
    <source>
        <dbReference type="Pfam" id="PF05175"/>
    </source>
</evidence>
<dbReference type="Gene3D" id="1.10.8.10">
    <property type="entry name" value="DNA helicase RuvA subunit, C-terminal domain"/>
    <property type="match status" value="1"/>
</dbReference>
<feature type="binding site" evidence="5">
    <location>
        <position position="150"/>
    </location>
    <ligand>
        <name>S-adenosyl-L-methionine</name>
        <dbReference type="ChEBI" id="CHEBI:59789"/>
    </ligand>
</feature>
<reference evidence="8 9" key="1">
    <citation type="submission" date="2015-09" db="EMBL/GenBank/DDBJ databases">
        <authorList>
            <consortium name="Pathogen Informatics"/>
        </authorList>
    </citation>
    <scope>NUCLEOTIDE SEQUENCE [LARGE SCALE GENOMIC DNA]</scope>
    <source>
        <strain evidence="8 9">2789STDY5834914</strain>
    </source>
</reference>
<evidence type="ECO:0000256" key="5">
    <source>
        <dbReference type="HAMAP-Rule" id="MF_02126"/>
    </source>
</evidence>
<keyword evidence="3 5" id="KW-0949">S-adenosyl-L-methionine</keyword>
<evidence type="ECO:0000259" key="7">
    <source>
        <dbReference type="Pfam" id="PF17827"/>
    </source>
</evidence>
<dbReference type="AlphaFoldDB" id="A0A174S7H8"/>
<dbReference type="Pfam" id="PF17827">
    <property type="entry name" value="PrmC_N"/>
    <property type="match status" value="1"/>
</dbReference>
<dbReference type="PROSITE" id="PS00092">
    <property type="entry name" value="N6_MTASE"/>
    <property type="match status" value="1"/>
</dbReference>
<dbReference type="GO" id="GO:0102559">
    <property type="term" value="F:peptide chain release factor N(5)-glutamine methyltransferase activity"/>
    <property type="evidence" value="ECO:0007669"/>
    <property type="project" value="UniProtKB-EC"/>
</dbReference>
<dbReference type="InterPro" id="IPR002052">
    <property type="entry name" value="DNA_methylase_N6_adenine_CS"/>
</dbReference>
<feature type="domain" description="Methyltransferase small" evidence="6">
    <location>
        <begin position="104"/>
        <end position="198"/>
    </location>
</feature>
<dbReference type="STRING" id="88431.ERS852423_00188"/>
<dbReference type="InterPro" id="IPR050320">
    <property type="entry name" value="N5-glutamine_MTase"/>
</dbReference>
<accession>A0A174S7H8</accession>
<comment type="function">
    <text evidence="5">Methylates the class 1 translation termination release factors RF1/PrfA and RF2/PrfB on the glutamine residue of the universally conserved GGQ motif.</text>
</comment>
<feature type="binding site" evidence="5">
    <location>
        <position position="191"/>
    </location>
    <ligand>
        <name>S-adenosyl-L-methionine</name>
        <dbReference type="ChEBI" id="CHEBI:59789"/>
    </ligand>
</feature>